<protein>
    <submittedName>
        <fullName evidence="2">Uncharacterized protein</fullName>
    </submittedName>
</protein>
<accession>A0A238H5S8</accession>
<dbReference type="AlphaFoldDB" id="A0A238H5S8"/>
<dbReference type="Proteomes" id="UP000198460">
    <property type="component" value="Unassembled WGS sequence"/>
</dbReference>
<evidence type="ECO:0000313" key="3">
    <source>
        <dbReference type="Proteomes" id="UP000198460"/>
    </source>
</evidence>
<name>A0A238H5S8_9BURK</name>
<dbReference type="EMBL" id="FXAN01000057">
    <property type="protein sequence ID" value="SMG00535.1"/>
    <property type="molecule type" value="Genomic_DNA"/>
</dbReference>
<reference evidence="2 3" key="1">
    <citation type="submission" date="2017-04" db="EMBL/GenBank/DDBJ databases">
        <authorList>
            <person name="Afonso C.L."/>
            <person name="Miller P.J."/>
            <person name="Scott M.A."/>
            <person name="Spackman E."/>
            <person name="Goraichik I."/>
            <person name="Dimitrov K.M."/>
            <person name="Suarez D.L."/>
            <person name="Swayne D.E."/>
        </authorList>
    </citation>
    <scope>NUCLEOTIDE SEQUENCE [LARGE SCALE GENOMIC DNA]</scope>
    <source>
        <strain evidence="2">LMG 28154</strain>
    </source>
</reference>
<evidence type="ECO:0000313" key="2">
    <source>
        <dbReference type="EMBL" id="SMG00535.1"/>
    </source>
</evidence>
<sequence length="51" mass="5328">MTRGSPGLISAKPPQFKRGGSVLRHNTGLTASRRRAACPSGQALRGLQAVI</sequence>
<organism evidence="2 3">
    <name type="scientific">Burkholderia singularis</name>
    <dbReference type="NCBI Taxonomy" id="1503053"/>
    <lineage>
        <taxon>Bacteria</taxon>
        <taxon>Pseudomonadati</taxon>
        <taxon>Pseudomonadota</taxon>
        <taxon>Betaproteobacteria</taxon>
        <taxon>Burkholderiales</taxon>
        <taxon>Burkholderiaceae</taxon>
        <taxon>Burkholderia</taxon>
        <taxon>pseudomallei group</taxon>
    </lineage>
</organism>
<evidence type="ECO:0000256" key="1">
    <source>
        <dbReference type="SAM" id="MobiDB-lite"/>
    </source>
</evidence>
<proteinExistence type="predicted"/>
<feature type="region of interest" description="Disordered" evidence="1">
    <location>
        <begin position="1"/>
        <end position="22"/>
    </location>
</feature>
<gene>
    <name evidence="2" type="ORF">BSIN_3666</name>
</gene>